<dbReference type="InterPro" id="IPR004456">
    <property type="entry name" value="Pglycerate_mutase_ApgM"/>
</dbReference>
<accession>A0A538UCL0</accession>
<evidence type="ECO:0000256" key="5">
    <source>
        <dbReference type="ARBA" id="ARBA00023152"/>
    </source>
</evidence>
<sequence length="450" mass="46159">MRVSLPPPARPSLRPTFPLESDGASVDRAAPHVAGAASALVGGSSVSESPLSSLILKGTSKIVLLVLDGVGDLPDLGRGGLTPLAAARTPHLDALAPAAALGRLLPVAIGITPGSGPGHLALFGYDPIATQVGRGVLEALGAGFELESGDVAARANFCTLGGDGVVSDRRAGRIASEVCARLVATLAREVPRIEDVGVLLEPGKGHRFVAVLRGPGLAGPVSDADPHHEGAPVPASRAAGDDPAAAKTARIVNAFVARAAQVLHGESPANGVLMRGLSARPVLPGYRERFQLRAAAIAAYPMYRGVAQLAGMEVVPVGERVADAFAAAGARWSEHDFFFIHIKGTDMAGEDGNFAAKVAVIEEVDRALPDLMGLAPDVLCVTGDHSTPVPVKGHSWHPVPVLVHGRWCGADGAARFHELTCRTGSLGVVPSRDLMALLLANAGRLDKFGA</sequence>
<dbReference type="InterPro" id="IPR006124">
    <property type="entry name" value="Metalloenzyme"/>
</dbReference>
<keyword evidence="5" id="KW-0324">Glycolysis</keyword>
<dbReference type="Pfam" id="PF10143">
    <property type="entry name" value="PhosphMutase"/>
    <property type="match status" value="1"/>
</dbReference>
<dbReference type="Proteomes" id="UP000319771">
    <property type="component" value="Unassembled WGS sequence"/>
</dbReference>
<dbReference type="AlphaFoldDB" id="A0A538UCL0"/>
<evidence type="ECO:0000256" key="6">
    <source>
        <dbReference type="SAM" id="MobiDB-lite"/>
    </source>
</evidence>
<comment type="pathway">
    <text evidence="3">Carbohydrate degradation.</text>
</comment>
<protein>
    <submittedName>
        <fullName evidence="8">2,3-bisphosphoglycerate-independent phosphoglycerate mutase</fullName>
    </submittedName>
</protein>
<name>A0A538UCL0_UNCEI</name>
<evidence type="ECO:0000256" key="1">
    <source>
        <dbReference type="ARBA" id="ARBA00000370"/>
    </source>
</evidence>
<dbReference type="SUPFAM" id="SSF53649">
    <property type="entry name" value="Alkaline phosphatase-like"/>
    <property type="match status" value="1"/>
</dbReference>
<feature type="region of interest" description="Disordered" evidence="6">
    <location>
        <begin position="219"/>
        <end position="240"/>
    </location>
</feature>
<feature type="domain" description="Metalloenzyme" evidence="7">
    <location>
        <begin position="61"/>
        <end position="439"/>
    </location>
</feature>
<feature type="compositionally biased region" description="Pro residues" evidence="6">
    <location>
        <begin position="1"/>
        <end position="10"/>
    </location>
</feature>
<dbReference type="InterPro" id="IPR017850">
    <property type="entry name" value="Alkaline_phosphatase_core_sf"/>
</dbReference>
<gene>
    <name evidence="8" type="ORF">E6K81_03755</name>
</gene>
<evidence type="ECO:0000256" key="4">
    <source>
        <dbReference type="ARBA" id="ARBA00005524"/>
    </source>
</evidence>
<dbReference type="EMBL" id="VBPB01000056">
    <property type="protein sequence ID" value="TMQ73614.1"/>
    <property type="molecule type" value="Genomic_DNA"/>
</dbReference>
<evidence type="ECO:0000259" key="7">
    <source>
        <dbReference type="Pfam" id="PF01676"/>
    </source>
</evidence>
<proteinExistence type="inferred from homology"/>
<reference evidence="8 9" key="1">
    <citation type="journal article" date="2019" name="Nat. Microbiol.">
        <title>Mediterranean grassland soil C-N compound turnover is dependent on rainfall and depth, and is mediated by genomically divergent microorganisms.</title>
        <authorList>
            <person name="Diamond S."/>
            <person name="Andeer P.F."/>
            <person name="Li Z."/>
            <person name="Crits-Christoph A."/>
            <person name="Burstein D."/>
            <person name="Anantharaman K."/>
            <person name="Lane K.R."/>
            <person name="Thomas B.C."/>
            <person name="Pan C."/>
            <person name="Northen T.R."/>
            <person name="Banfield J.F."/>
        </authorList>
    </citation>
    <scope>NUCLEOTIDE SEQUENCE [LARGE SCALE GENOMIC DNA]</scope>
    <source>
        <strain evidence="8">WS_11</strain>
    </source>
</reference>
<dbReference type="NCBIfam" id="NF003160">
    <property type="entry name" value="PRK04135.1"/>
    <property type="match status" value="1"/>
</dbReference>
<comment type="similarity">
    <text evidence="4">Belongs to the BPG-independent phosphoglycerate mutase family. A-PGAM subfamily.</text>
</comment>
<evidence type="ECO:0000313" key="9">
    <source>
        <dbReference type="Proteomes" id="UP000319771"/>
    </source>
</evidence>
<organism evidence="8 9">
    <name type="scientific">Eiseniibacteriota bacterium</name>
    <dbReference type="NCBI Taxonomy" id="2212470"/>
    <lineage>
        <taxon>Bacteria</taxon>
        <taxon>Candidatus Eiseniibacteriota</taxon>
    </lineage>
</organism>
<dbReference type="Pfam" id="PF01676">
    <property type="entry name" value="Metalloenzyme"/>
    <property type="match status" value="1"/>
</dbReference>
<comment type="function">
    <text evidence="2">Catalyzes the interconversion of 2-phosphoglycerate and 3-phosphoglycerate.</text>
</comment>
<dbReference type="PANTHER" id="PTHR31209:SF0">
    <property type="entry name" value="METALLOENZYME DOMAIN-CONTAINING PROTEIN"/>
    <property type="match status" value="1"/>
</dbReference>
<dbReference type="GO" id="GO:0006096">
    <property type="term" value="P:glycolytic process"/>
    <property type="evidence" value="ECO:0007669"/>
    <property type="project" value="UniProtKB-KW"/>
</dbReference>
<dbReference type="PIRSF" id="PIRSF006392">
    <property type="entry name" value="IPGAM_arch"/>
    <property type="match status" value="1"/>
</dbReference>
<comment type="caution">
    <text evidence="8">The sequence shown here is derived from an EMBL/GenBank/DDBJ whole genome shotgun (WGS) entry which is preliminary data.</text>
</comment>
<dbReference type="GO" id="GO:0046872">
    <property type="term" value="F:metal ion binding"/>
    <property type="evidence" value="ECO:0007669"/>
    <property type="project" value="InterPro"/>
</dbReference>
<dbReference type="GO" id="GO:0004619">
    <property type="term" value="F:phosphoglycerate mutase activity"/>
    <property type="evidence" value="ECO:0007669"/>
    <property type="project" value="UniProtKB-EC"/>
</dbReference>
<dbReference type="CDD" id="cd16011">
    <property type="entry name" value="iPGM_like"/>
    <property type="match status" value="1"/>
</dbReference>
<feature type="region of interest" description="Disordered" evidence="6">
    <location>
        <begin position="1"/>
        <end position="21"/>
    </location>
</feature>
<dbReference type="Gene3D" id="3.40.720.10">
    <property type="entry name" value="Alkaline Phosphatase, subunit A"/>
    <property type="match status" value="1"/>
</dbReference>
<dbReference type="Gene3D" id="3.30.70.2130">
    <property type="entry name" value="Metalloenzyme domain"/>
    <property type="match status" value="1"/>
</dbReference>
<evidence type="ECO:0000313" key="8">
    <source>
        <dbReference type="EMBL" id="TMQ73614.1"/>
    </source>
</evidence>
<evidence type="ECO:0000256" key="3">
    <source>
        <dbReference type="ARBA" id="ARBA00004921"/>
    </source>
</evidence>
<dbReference type="PANTHER" id="PTHR31209">
    <property type="entry name" value="COFACTOR-INDEPENDENT PHOSPHOGLYCERATE MUTASE"/>
    <property type="match status" value="1"/>
</dbReference>
<dbReference type="InterPro" id="IPR042253">
    <property type="entry name" value="Pglycerate_mutase_ApgM_sf"/>
</dbReference>
<dbReference type="NCBIfam" id="TIGR00306">
    <property type="entry name" value="apgM"/>
    <property type="match status" value="1"/>
</dbReference>
<evidence type="ECO:0000256" key="2">
    <source>
        <dbReference type="ARBA" id="ARBA00002315"/>
    </source>
</evidence>
<comment type="catalytic activity">
    <reaction evidence="1">
        <text>(2R)-2-phosphoglycerate = (2R)-3-phosphoglycerate</text>
        <dbReference type="Rhea" id="RHEA:15901"/>
        <dbReference type="ChEBI" id="CHEBI:58272"/>
        <dbReference type="ChEBI" id="CHEBI:58289"/>
        <dbReference type="EC" id="5.4.2.12"/>
    </reaction>
</comment>